<comment type="subcellular location">
    <subcellularLocation>
        <location evidence="1">Cell inner membrane</location>
        <topology evidence="1">Multi-pass membrane protein</topology>
    </subcellularLocation>
</comment>
<feature type="transmembrane region" description="Helical" evidence="6">
    <location>
        <begin position="252"/>
        <end position="273"/>
    </location>
</feature>
<dbReference type="NCBIfam" id="TIGR00885">
    <property type="entry name" value="fucP"/>
    <property type="match status" value="1"/>
</dbReference>
<feature type="transmembrane region" description="Helical" evidence="6">
    <location>
        <begin position="21"/>
        <end position="38"/>
    </location>
</feature>
<dbReference type="GO" id="GO:0005886">
    <property type="term" value="C:plasma membrane"/>
    <property type="evidence" value="ECO:0007669"/>
    <property type="project" value="UniProtKB-SubCell"/>
</dbReference>
<evidence type="ECO:0000256" key="4">
    <source>
        <dbReference type="ARBA" id="ARBA00022989"/>
    </source>
</evidence>
<dbReference type="CDD" id="cd17394">
    <property type="entry name" value="MFS_FucP_like"/>
    <property type="match status" value="1"/>
</dbReference>
<keyword evidence="9" id="KW-1185">Reference proteome</keyword>
<dbReference type="RefSeq" id="WP_093826802.1">
    <property type="nucleotide sequence ID" value="NZ_FOLQ01000004.1"/>
</dbReference>
<feature type="transmembrane region" description="Helical" evidence="6">
    <location>
        <begin position="58"/>
        <end position="78"/>
    </location>
</feature>
<evidence type="ECO:0000256" key="6">
    <source>
        <dbReference type="SAM" id="Phobius"/>
    </source>
</evidence>
<keyword evidence="4 6" id="KW-1133">Transmembrane helix</keyword>
<feature type="transmembrane region" description="Helical" evidence="6">
    <location>
        <begin position="158"/>
        <end position="176"/>
    </location>
</feature>
<evidence type="ECO:0000313" key="8">
    <source>
        <dbReference type="EMBL" id="SFD30167.1"/>
    </source>
</evidence>
<dbReference type="InterPro" id="IPR020846">
    <property type="entry name" value="MFS_dom"/>
</dbReference>
<feature type="transmembrane region" description="Helical" evidence="6">
    <location>
        <begin position="366"/>
        <end position="386"/>
    </location>
</feature>
<sequence>MALGPAPSNVKLKSGQSTGNYGLAFTLVTSLFFLWGLANSLNGSLIKQFQIALDLNRFQAGIVDFAFYLGYFFMALPAGYVMRKFGYKRGILLGLLLYGGGAFLFYPAAEVRVYGFFLLALFTMACGIACLETAANLYVTVLGDPKKAEWRLNFSQSFNGISAILGPVIGALFIFSKNEYTQDMLTAMAPAQAQAIRVQEALSVQGPYLIIGTILAVITILFAVIKMPEVGAEEEQAAGKISITSLFRHRHLTLGIIAQFANVGAQATLWGYFVDLKLDFSREGHWAVAEGYMNIINSLTGSPTDMSLTQIAGFHASFALVLFMLGRFVGTSLMTRIRPNIVLSVYAIGAVAMVVIAMLVGGLTAVIALSFTYFFQSIQFPTIFALATKGLGAESKIASSLVIMSIVGGALMPLVAGALFAKGPVYALLVPLVCFVFIVFYAMQGYRITSDDLHSANIPPEIAP</sequence>
<evidence type="ECO:0000256" key="2">
    <source>
        <dbReference type="ARBA" id="ARBA00022475"/>
    </source>
</evidence>
<dbReference type="AlphaFoldDB" id="A0A1I1R7M7"/>
<feature type="transmembrane region" description="Helical" evidence="6">
    <location>
        <begin position="425"/>
        <end position="443"/>
    </location>
</feature>
<dbReference type="InterPro" id="IPR036259">
    <property type="entry name" value="MFS_trans_sf"/>
</dbReference>
<dbReference type="PANTHER" id="PTHR43702">
    <property type="entry name" value="L-FUCOSE-PROTON SYMPORTER"/>
    <property type="match status" value="1"/>
</dbReference>
<evidence type="ECO:0000313" key="9">
    <source>
        <dbReference type="Proteomes" id="UP000198598"/>
    </source>
</evidence>
<dbReference type="Pfam" id="PF07690">
    <property type="entry name" value="MFS_1"/>
    <property type="match status" value="1"/>
</dbReference>
<dbReference type="InterPro" id="IPR005275">
    <property type="entry name" value="Lfuc_symporter_FucP"/>
</dbReference>
<dbReference type="Gene3D" id="1.20.1250.20">
    <property type="entry name" value="MFS general substrate transporter like domains"/>
    <property type="match status" value="2"/>
</dbReference>
<proteinExistence type="predicted"/>
<keyword evidence="5 6" id="KW-0472">Membrane</keyword>
<accession>A0A1I1R7M7</accession>
<dbReference type="InterPro" id="IPR050375">
    <property type="entry name" value="MFS_TsgA-like"/>
</dbReference>
<evidence type="ECO:0000256" key="5">
    <source>
        <dbReference type="ARBA" id="ARBA00023136"/>
    </source>
</evidence>
<evidence type="ECO:0000259" key="7">
    <source>
        <dbReference type="PROSITE" id="PS50850"/>
    </source>
</evidence>
<feature type="transmembrane region" description="Helical" evidence="6">
    <location>
        <begin position="114"/>
        <end position="138"/>
    </location>
</feature>
<dbReference type="Proteomes" id="UP000198598">
    <property type="component" value="Unassembled WGS sequence"/>
</dbReference>
<protein>
    <submittedName>
        <fullName evidence="8">MFS transporter, FHS family, L-fucose permease</fullName>
    </submittedName>
</protein>
<dbReference type="PROSITE" id="PS50850">
    <property type="entry name" value="MFS"/>
    <property type="match status" value="1"/>
</dbReference>
<name>A0A1I1R7M7_9BACT</name>
<evidence type="ECO:0000256" key="1">
    <source>
        <dbReference type="ARBA" id="ARBA00004429"/>
    </source>
</evidence>
<dbReference type="SUPFAM" id="SSF103473">
    <property type="entry name" value="MFS general substrate transporter"/>
    <property type="match status" value="1"/>
</dbReference>
<feature type="transmembrane region" description="Helical" evidence="6">
    <location>
        <begin position="398"/>
        <end position="419"/>
    </location>
</feature>
<feature type="transmembrane region" description="Helical" evidence="6">
    <location>
        <begin position="207"/>
        <end position="225"/>
    </location>
</feature>
<feature type="transmembrane region" description="Helical" evidence="6">
    <location>
        <begin position="341"/>
        <end position="360"/>
    </location>
</feature>
<evidence type="ECO:0000256" key="3">
    <source>
        <dbReference type="ARBA" id="ARBA00022692"/>
    </source>
</evidence>
<feature type="transmembrane region" description="Helical" evidence="6">
    <location>
        <begin position="308"/>
        <end position="329"/>
    </location>
</feature>
<gene>
    <name evidence="8" type="ORF">SAMN05216167_104277</name>
</gene>
<organism evidence="8 9">
    <name type="scientific">Spirosoma endophyticum</name>
    <dbReference type="NCBI Taxonomy" id="662367"/>
    <lineage>
        <taxon>Bacteria</taxon>
        <taxon>Pseudomonadati</taxon>
        <taxon>Bacteroidota</taxon>
        <taxon>Cytophagia</taxon>
        <taxon>Cytophagales</taxon>
        <taxon>Cytophagaceae</taxon>
        <taxon>Spirosoma</taxon>
    </lineage>
</organism>
<feature type="transmembrane region" description="Helical" evidence="6">
    <location>
        <begin position="90"/>
        <end position="108"/>
    </location>
</feature>
<dbReference type="PANTHER" id="PTHR43702:SF3">
    <property type="entry name" value="PROTEIN TSGA"/>
    <property type="match status" value="1"/>
</dbReference>
<feature type="domain" description="Major facilitator superfamily (MFS) profile" evidence="7">
    <location>
        <begin position="24"/>
        <end position="446"/>
    </location>
</feature>
<dbReference type="OrthoDB" id="9795150at2"/>
<keyword evidence="3 6" id="KW-0812">Transmembrane</keyword>
<dbReference type="InterPro" id="IPR011701">
    <property type="entry name" value="MFS"/>
</dbReference>
<dbReference type="STRING" id="662367.SAMN05216167_104277"/>
<keyword evidence="2" id="KW-1003">Cell membrane</keyword>
<dbReference type="GO" id="GO:0015535">
    <property type="term" value="F:fucose:proton symporter activity"/>
    <property type="evidence" value="ECO:0007669"/>
    <property type="project" value="InterPro"/>
</dbReference>
<dbReference type="EMBL" id="FOLQ01000004">
    <property type="protein sequence ID" value="SFD30167.1"/>
    <property type="molecule type" value="Genomic_DNA"/>
</dbReference>
<reference evidence="8 9" key="1">
    <citation type="submission" date="2016-10" db="EMBL/GenBank/DDBJ databases">
        <authorList>
            <person name="de Groot N.N."/>
        </authorList>
    </citation>
    <scope>NUCLEOTIDE SEQUENCE [LARGE SCALE GENOMIC DNA]</scope>
    <source>
        <strain evidence="8 9">DSM 26130</strain>
    </source>
</reference>